<dbReference type="CDD" id="cd00130">
    <property type="entry name" value="PAS"/>
    <property type="match status" value="1"/>
</dbReference>
<feature type="domain" description="PAS" evidence="2">
    <location>
        <begin position="8"/>
        <end position="52"/>
    </location>
</feature>
<keyword evidence="1" id="KW-0472">Membrane</keyword>
<keyword evidence="4" id="KW-1185">Reference proteome</keyword>
<keyword evidence="1" id="KW-1133">Transmembrane helix</keyword>
<evidence type="ECO:0000256" key="1">
    <source>
        <dbReference type="SAM" id="Phobius"/>
    </source>
</evidence>
<feature type="transmembrane region" description="Helical" evidence="1">
    <location>
        <begin position="62"/>
        <end position="84"/>
    </location>
</feature>
<dbReference type="AlphaFoldDB" id="A0A4Y8WBI1"/>
<dbReference type="PROSITE" id="PS50112">
    <property type="entry name" value="PAS"/>
    <property type="match status" value="1"/>
</dbReference>
<name>A0A4Y8WBI1_9VIBR</name>
<comment type="caution">
    <text evidence="3">The sequence shown here is derived from an EMBL/GenBank/DDBJ whole genome shotgun (WGS) entry which is preliminary data.</text>
</comment>
<proteinExistence type="predicted"/>
<keyword evidence="1" id="KW-0812">Transmembrane</keyword>
<dbReference type="SUPFAM" id="SSF55785">
    <property type="entry name" value="PYP-like sensor domain (PAS domain)"/>
    <property type="match status" value="1"/>
</dbReference>
<dbReference type="OrthoDB" id="6146868at2"/>
<evidence type="ECO:0000313" key="4">
    <source>
        <dbReference type="Proteomes" id="UP000297753"/>
    </source>
</evidence>
<evidence type="ECO:0000313" key="3">
    <source>
        <dbReference type="EMBL" id="TFH90272.1"/>
    </source>
</evidence>
<dbReference type="EMBL" id="SATR01000031">
    <property type="protein sequence ID" value="TFH90272.1"/>
    <property type="molecule type" value="Genomic_DNA"/>
</dbReference>
<dbReference type="InterPro" id="IPR035965">
    <property type="entry name" value="PAS-like_dom_sf"/>
</dbReference>
<reference evidence="3 4" key="1">
    <citation type="submission" date="2019-01" db="EMBL/GenBank/DDBJ databases">
        <title>Vibrio BEI176 sp. nov, a marine bacterium isolated from China: eastern marignal seas.</title>
        <authorList>
            <person name="Li B."/>
        </authorList>
    </citation>
    <scope>NUCLEOTIDE SEQUENCE [LARGE SCALE GENOMIC DNA]</scope>
    <source>
        <strain evidence="3 4">BEI176</strain>
    </source>
</reference>
<organism evidence="3 4">
    <name type="scientific">Vibrio ouci</name>
    <dbReference type="NCBI Taxonomy" id="2499078"/>
    <lineage>
        <taxon>Bacteria</taxon>
        <taxon>Pseudomonadati</taxon>
        <taxon>Pseudomonadota</taxon>
        <taxon>Gammaproteobacteria</taxon>
        <taxon>Vibrionales</taxon>
        <taxon>Vibrionaceae</taxon>
        <taxon>Vibrio</taxon>
    </lineage>
</organism>
<evidence type="ECO:0000259" key="2">
    <source>
        <dbReference type="PROSITE" id="PS50112"/>
    </source>
</evidence>
<accession>A0A4Y8WBI1</accession>
<dbReference type="InterPro" id="IPR000014">
    <property type="entry name" value="PAS"/>
</dbReference>
<sequence length="98" mass="10799">MSKTFSLSDSVIGDVVDFADQMTVPVMVKDKQGKYLYANQSSVELFGLSQQSDLMITDGFMASYSSAMLLLAALCSLSWLILLVKMKNVSMSRSEEKP</sequence>
<dbReference type="Proteomes" id="UP000297753">
    <property type="component" value="Unassembled WGS sequence"/>
</dbReference>
<protein>
    <recommendedName>
        <fullName evidence="2">PAS domain-containing protein</fullName>
    </recommendedName>
</protein>
<gene>
    <name evidence="3" type="ORF">ELS82_17675</name>
</gene>
<dbReference type="RefSeq" id="WP_134836655.1">
    <property type="nucleotide sequence ID" value="NZ_SATR01000031.1"/>
</dbReference>
<dbReference type="Pfam" id="PF13188">
    <property type="entry name" value="PAS_8"/>
    <property type="match status" value="1"/>
</dbReference>